<keyword evidence="1" id="KW-0472">Membrane</keyword>
<sequence>MTDDLIPLLGILFALIFIVGTPIAWAFAQIGAERDRRLFRKLLQEERKVMGICR</sequence>
<protein>
    <submittedName>
        <fullName evidence="2">Uncharacterized protein</fullName>
    </submittedName>
</protein>
<evidence type="ECO:0000313" key="3">
    <source>
        <dbReference type="Proteomes" id="UP000515295"/>
    </source>
</evidence>
<keyword evidence="1" id="KW-1133">Transmembrane helix</keyword>
<proteinExistence type="predicted"/>
<name>A0A7G5B7Q1_9CAUD</name>
<accession>A0A7G5B7Q1</accession>
<organism evidence="2 3">
    <name type="scientific">Ralstonia phage Adzire</name>
    <dbReference type="NCBI Taxonomy" id="2759711"/>
    <lineage>
        <taxon>Viruses</taxon>
        <taxon>Duplodnaviria</taxon>
        <taxon>Heunggongvirae</taxon>
        <taxon>Uroviricota</taxon>
        <taxon>Caudoviricetes</taxon>
        <taxon>Bakolyvirus</taxon>
        <taxon>Bakolyvirus simangalove</taxon>
    </lineage>
</organism>
<evidence type="ECO:0000313" key="2">
    <source>
        <dbReference type="EMBL" id="QMV32324.1"/>
    </source>
</evidence>
<keyword evidence="1" id="KW-0812">Transmembrane</keyword>
<dbReference type="EMBL" id="MT740725">
    <property type="protein sequence ID" value="QMV32324.1"/>
    <property type="molecule type" value="Genomic_DNA"/>
</dbReference>
<feature type="transmembrane region" description="Helical" evidence="1">
    <location>
        <begin position="6"/>
        <end position="28"/>
    </location>
</feature>
<reference evidence="2 3" key="1">
    <citation type="submission" date="2020-07" db="EMBL/GenBank/DDBJ databases">
        <title>Ralstonia phages.</title>
        <authorList>
            <person name="Trotereau A."/>
            <person name="Boyer C."/>
            <person name="Torres-Barcelo C."/>
        </authorList>
    </citation>
    <scope>NUCLEOTIDE SEQUENCE [LARGE SCALE GENOMIC DNA]</scope>
</reference>
<dbReference type="Proteomes" id="UP000515295">
    <property type="component" value="Segment"/>
</dbReference>
<gene>
    <name evidence="2" type="ORF">S1_00007</name>
</gene>
<evidence type="ECO:0000256" key="1">
    <source>
        <dbReference type="SAM" id="Phobius"/>
    </source>
</evidence>